<dbReference type="EMBL" id="CP139781">
    <property type="protein sequence ID" value="WRQ89906.1"/>
    <property type="molecule type" value="Genomic_DNA"/>
</dbReference>
<protein>
    <submittedName>
        <fullName evidence="4">GNAT family N-acetyltransferase</fullName>
    </submittedName>
</protein>
<gene>
    <name evidence="4" type="ORF">K1X11_010855</name>
</gene>
<proteinExistence type="predicted"/>
<sequence length="150" mass="16934">MHTASLRTEPATPADFARLLALRLDAMRPSLEALGRFNIERSTTRFKQSFCPANTRLLFELHLLVGFSALTHHSDHLHLNHLYIAPAAQGRGLGAWLLDRTLREAGTAILPVRLIALRASPANAFYLRHGFRVSHEDEWDIHYERGLCST</sequence>
<evidence type="ECO:0000256" key="1">
    <source>
        <dbReference type="ARBA" id="ARBA00022679"/>
    </source>
</evidence>
<dbReference type="InterPro" id="IPR000182">
    <property type="entry name" value="GNAT_dom"/>
</dbReference>
<dbReference type="Pfam" id="PF13508">
    <property type="entry name" value="Acetyltransf_7"/>
    <property type="match status" value="1"/>
</dbReference>
<dbReference type="CDD" id="cd04301">
    <property type="entry name" value="NAT_SF"/>
    <property type="match status" value="1"/>
</dbReference>
<evidence type="ECO:0000256" key="2">
    <source>
        <dbReference type="ARBA" id="ARBA00023315"/>
    </source>
</evidence>
<dbReference type="RefSeq" id="WP_221032363.1">
    <property type="nucleotide sequence ID" value="NZ_CP139781.1"/>
</dbReference>
<dbReference type="SUPFAM" id="SSF55729">
    <property type="entry name" value="Acyl-CoA N-acyltransferases (Nat)"/>
    <property type="match status" value="1"/>
</dbReference>
<dbReference type="Proteomes" id="UP000738431">
    <property type="component" value="Chromosome"/>
</dbReference>
<reference evidence="4 5" key="1">
    <citation type="submission" date="2023-12" db="EMBL/GenBank/DDBJ databases">
        <title>Description of an unclassified Opitutus bacterium of Verrucomicrobiota.</title>
        <authorList>
            <person name="Zhang D.-F."/>
        </authorList>
    </citation>
    <scope>NUCLEOTIDE SEQUENCE [LARGE SCALE GENOMIC DNA]</scope>
    <source>
        <strain evidence="4 5">WL0086</strain>
    </source>
</reference>
<dbReference type="InterPro" id="IPR016181">
    <property type="entry name" value="Acyl_CoA_acyltransferase"/>
</dbReference>
<organism evidence="4 5">
    <name type="scientific">Actomonas aquatica</name>
    <dbReference type="NCBI Taxonomy" id="2866162"/>
    <lineage>
        <taxon>Bacteria</taxon>
        <taxon>Pseudomonadati</taxon>
        <taxon>Verrucomicrobiota</taxon>
        <taxon>Opitutia</taxon>
        <taxon>Opitutales</taxon>
        <taxon>Opitutaceae</taxon>
        <taxon>Actomonas</taxon>
    </lineage>
</organism>
<evidence type="ECO:0000313" key="5">
    <source>
        <dbReference type="Proteomes" id="UP000738431"/>
    </source>
</evidence>
<name>A0ABZ1CDZ1_9BACT</name>
<evidence type="ECO:0000259" key="3">
    <source>
        <dbReference type="PROSITE" id="PS51186"/>
    </source>
</evidence>
<accession>A0ABZ1CDZ1</accession>
<feature type="domain" description="N-acetyltransferase" evidence="3">
    <location>
        <begin position="6"/>
        <end position="150"/>
    </location>
</feature>
<keyword evidence="1" id="KW-0808">Transferase</keyword>
<dbReference type="PROSITE" id="PS51186">
    <property type="entry name" value="GNAT"/>
    <property type="match status" value="1"/>
</dbReference>
<keyword evidence="2" id="KW-0012">Acyltransferase</keyword>
<evidence type="ECO:0000313" key="4">
    <source>
        <dbReference type="EMBL" id="WRQ89906.1"/>
    </source>
</evidence>
<dbReference type="Gene3D" id="3.40.630.30">
    <property type="match status" value="1"/>
</dbReference>
<dbReference type="PANTHER" id="PTHR43877">
    <property type="entry name" value="AMINOALKYLPHOSPHONATE N-ACETYLTRANSFERASE-RELATED-RELATED"/>
    <property type="match status" value="1"/>
</dbReference>
<keyword evidence="5" id="KW-1185">Reference proteome</keyword>
<dbReference type="InterPro" id="IPR050832">
    <property type="entry name" value="Bact_Acetyltransf"/>
</dbReference>